<evidence type="ECO:0000313" key="2">
    <source>
        <dbReference type="EMBL" id="EHK24766.1"/>
    </source>
</evidence>
<gene>
    <name evidence="2" type="ORF">TRIVIDRAFT_215672</name>
</gene>
<sequence>SFGKLQHRLQEPLVFLSASTQAASRRQVKSVELHTKSVNTEIQSPSLDPLCHCQSTITQKQHSKTCKQHVFLRGAKGKILLPGGNHSFAATPSSSPPSPPLAASELHDG</sequence>
<feature type="region of interest" description="Disordered" evidence="1">
    <location>
        <begin position="83"/>
        <end position="109"/>
    </location>
</feature>
<dbReference type="VEuPathDB" id="FungiDB:TRIVIDRAFT_215672"/>
<dbReference type="Proteomes" id="UP000007115">
    <property type="component" value="Unassembled WGS sequence"/>
</dbReference>
<dbReference type="InParanoid" id="G9MKL9"/>
<protein>
    <submittedName>
        <fullName evidence="2">Uncharacterized protein</fullName>
    </submittedName>
</protein>
<dbReference type="RefSeq" id="XP_013958967.1">
    <property type="nucleotide sequence ID" value="XM_014103492.1"/>
</dbReference>
<evidence type="ECO:0000256" key="1">
    <source>
        <dbReference type="SAM" id="MobiDB-lite"/>
    </source>
</evidence>
<dbReference type="GeneID" id="25790979"/>
<feature type="non-terminal residue" evidence="2">
    <location>
        <position position="1"/>
    </location>
</feature>
<keyword evidence="3" id="KW-1185">Reference proteome</keyword>
<name>G9MKL9_HYPVG</name>
<proteinExistence type="predicted"/>
<evidence type="ECO:0000313" key="3">
    <source>
        <dbReference type="Proteomes" id="UP000007115"/>
    </source>
</evidence>
<accession>G9MKL9</accession>
<dbReference type="EMBL" id="ABDF02000004">
    <property type="protein sequence ID" value="EHK24766.1"/>
    <property type="molecule type" value="Genomic_DNA"/>
</dbReference>
<reference evidence="2 3" key="1">
    <citation type="journal article" date="2011" name="Genome Biol.">
        <title>Comparative genome sequence analysis underscores mycoparasitism as the ancestral life style of Trichoderma.</title>
        <authorList>
            <person name="Kubicek C.P."/>
            <person name="Herrera-Estrella A."/>
            <person name="Seidl-Seiboth V."/>
            <person name="Martinez D.A."/>
            <person name="Druzhinina I.S."/>
            <person name="Thon M."/>
            <person name="Zeilinger S."/>
            <person name="Casas-Flores S."/>
            <person name="Horwitz B.A."/>
            <person name="Mukherjee P.K."/>
            <person name="Mukherjee M."/>
            <person name="Kredics L."/>
            <person name="Alcaraz L.D."/>
            <person name="Aerts A."/>
            <person name="Antal Z."/>
            <person name="Atanasova L."/>
            <person name="Cervantes-Badillo M.G."/>
            <person name="Challacombe J."/>
            <person name="Chertkov O."/>
            <person name="McCluskey K."/>
            <person name="Coulpier F."/>
            <person name="Deshpande N."/>
            <person name="von Doehren H."/>
            <person name="Ebbole D.J."/>
            <person name="Esquivel-Naranjo E.U."/>
            <person name="Fekete E."/>
            <person name="Flipphi M."/>
            <person name="Glaser F."/>
            <person name="Gomez-Rodriguez E.Y."/>
            <person name="Gruber S."/>
            <person name="Han C."/>
            <person name="Henrissat B."/>
            <person name="Hermosa R."/>
            <person name="Hernandez-Onate M."/>
            <person name="Karaffa L."/>
            <person name="Kosti I."/>
            <person name="Le Crom S."/>
            <person name="Lindquist E."/>
            <person name="Lucas S."/>
            <person name="Luebeck M."/>
            <person name="Luebeck P.S."/>
            <person name="Margeot A."/>
            <person name="Metz B."/>
            <person name="Misra M."/>
            <person name="Nevalainen H."/>
            <person name="Omann M."/>
            <person name="Packer N."/>
            <person name="Perrone G."/>
            <person name="Uresti-Rivera E.E."/>
            <person name="Salamov A."/>
            <person name="Schmoll M."/>
            <person name="Seiboth B."/>
            <person name="Shapiro H."/>
            <person name="Sukno S."/>
            <person name="Tamayo-Ramos J.A."/>
            <person name="Tisch D."/>
            <person name="Wiest A."/>
            <person name="Wilkinson H.H."/>
            <person name="Zhang M."/>
            <person name="Coutinho P.M."/>
            <person name="Kenerley C.M."/>
            <person name="Monte E."/>
            <person name="Baker S.E."/>
            <person name="Grigoriev I.V."/>
        </authorList>
    </citation>
    <scope>NUCLEOTIDE SEQUENCE [LARGE SCALE GENOMIC DNA]</scope>
    <source>
        <strain evidence="3">Gv29-8 / FGSC 10586</strain>
    </source>
</reference>
<dbReference type="AlphaFoldDB" id="G9MKL9"/>
<dbReference type="HOGENOM" id="CLU_2190177_0_0_1"/>
<comment type="caution">
    <text evidence="2">The sequence shown here is derived from an EMBL/GenBank/DDBJ whole genome shotgun (WGS) entry which is preliminary data.</text>
</comment>
<organism evidence="2 3">
    <name type="scientific">Hypocrea virens (strain Gv29-8 / FGSC 10586)</name>
    <name type="common">Gliocladium virens</name>
    <name type="synonym">Trichoderma virens</name>
    <dbReference type="NCBI Taxonomy" id="413071"/>
    <lineage>
        <taxon>Eukaryota</taxon>
        <taxon>Fungi</taxon>
        <taxon>Dikarya</taxon>
        <taxon>Ascomycota</taxon>
        <taxon>Pezizomycotina</taxon>
        <taxon>Sordariomycetes</taxon>
        <taxon>Hypocreomycetidae</taxon>
        <taxon>Hypocreales</taxon>
        <taxon>Hypocreaceae</taxon>
        <taxon>Trichoderma</taxon>
    </lineage>
</organism>